<dbReference type="Gene3D" id="3.40.630.30">
    <property type="match status" value="1"/>
</dbReference>
<feature type="compositionally biased region" description="Polar residues" evidence="1">
    <location>
        <begin position="1"/>
        <end position="13"/>
    </location>
</feature>
<keyword evidence="4" id="KW-1185">Reference proteome</keyword>
<sequence length="314" mass="35562">MYASSPEVTNRAQTARESDYTSEQRIGNLKEQRKEYRNLTRLEKTSEYLSGIMVDTNQIETISKRVIDECKEHGGTISISDVFKIISMETKLILDKQQASFVAAHGVKFAIKGRNIIIRPLAPRDRSRFLDGIHNLSNNTLFLRFLSPVKELSSSQVDYLLNVDFDDHFALGVVEDKEPYPGMAIARYIRSYDNPLEAEWAVTVVDAYQGLGLGRVLLYAISKIAYVHGVRVLTATIHPSNQRILSWMAELKAKCTLTEDGRVWKFQLPIPTSFLNNPSIRDEIQRIVDGKGNLPVCLAADMNDEAFDKMMKTI</sequence>
<evidence type="ECO:0000259" key="2">
    <source>
        <dbReference type="PROSITE" id="PS51186"/>
    </source>
</evidence>
<accession>A0A196SGF5</accession>
<dbReference type="AlphaFoldDB" id="A0A196SGF5"/>
<reference evidence="3 4" key="1">
    <citation type="submission" date="2016-05" db="EMBL/GenBank/DDBJ databases">
        <title>Nuclear genome of Blastocystis sp. subtype 1 NandII.</title>
        <authorList>
            <person name="Gentekaki E."/>
            <person name="Curtis B."/>
            <person name="Stairs C."/>
            <person name="Eme L."/>
            <person name="Herman E."/>
            <person name="Klimes V."/>
            <person name="Arias M.C."/>
            <person name="Elias M."/>
            <person name="Hilliou F."/>
            <person name="Klute M."/>
            <person name="Malik S.-B."/>
            <person name="Pightling A."/>
            <person name="Rachubinski R."/>
            <person name="Salas D."/>
            <person name="Schlacht A."/>
            <person name="Suga H."/>
            <person name="Archibald J."/>
            <person name="Ball S.G."/>
            <person name="Clark G."/>
            <person name="Dacks J."/>
            <person name="Van Der Giezen M."/>
            <person name="Tsaousis A."/>
            <person name="Roger A."/>
        </authorList>
    </citation>
    <scope>NUCLEOTIDE SEQUENCE [LARGE SCALE GENOMIC DNA]</scope>
    <source>
        <strain evidence="4">ATCC 50177 / NandII</strain>
    </source>
</reference>
<dbReference type="OrthoDB" id="10250396at2759"/>
<evidence type="ECO:0000313" key="4">
    <source>
        <dbReference type="Proteomes" id="UP000078348"/>
    </source>
</evidence>
<keyword evidence="3" id="KW-0808">Transferase</keyword>
<protein>
    <submittedName>
        <fullName evidence="3">GCN5-related N-acetyltransferase</fullName>
    </submittedName>
</protein>
<feature type="domain" description="N-acetyltransferase" evidence="2">
    <location>
        <begin position="116"/>
        <end position="281"/>
    </location>
</feature>
<evidence type="ECO:0000313" key="3">
    <source>
        <dbReference type="EMBL" id="OAO16140.1"/>
    </source>
</evidence>
<dbReference type="EMBL" id="LXWW01000096">
    <property type="protein sequence ID" value="OAO16140.1"/>
    <property type="molecule type" value="Genomic_DNA"/>
</dbReference>
<organism evidence="3 4">
    <name type="scientific">Blastocystis sp. subtype 1 (strain ATCC 50177 / NandII)</name>
    <dbReference type="NCBI Taxonomy" id="478820"/>
    <lineage>
        <taxon>Eukaryota</taxon>
        <taxon>Sar</taxon>
        <taxon>Stramenopiles</taxon>
        <taxon>Bigyra</taxon>
        <taxon>Opalozoa</taxon>
        <taxon>Opalinata</taxon>
        <taxon>Blastocystidae</taxon>
        <taxon>Blastocystis</taxon>
    </lineage>
</organism>
<dbReference type="InterPro" id="IPR000182">
    <property type="entry name" value="GNAT_dom"/>
</dbReference>
<comment type="caution">
    <text evidence="3">The sequence shown here is derived from an EMBL/GenBank/DDBJ whole genome shotgun (WGS) entry which is preliminary data.</text>
</comment>
<dbReference type="SUPFAM" id="SSF55729">
    <property type="entry name" value="Acyl-CoA N-acyltransferases (Nat)"/>
    <property type="match status" value="1"/>
</dbReference>
<dbReference type="Proteomes" id="UP000078348">
    <property type="component" value="Unassembled WGS sequence"/>
</dbReference>
<dbReference type="PROSITE" id="PS51186">
    <property type="entry name" value="GNAT"/>
    <property type="match status" value="1"/>
</dbReference>
<dbReference type="GO" id="GO:0016747">
    <property type="term" value="F:acyltransferase activity, transferring groups other than amino-acyl groups"/>
    <property type="evidence" value="ECO:0007669"/>
    <property type="project" value="InterPro"/>
</dbReference>
<name>A0A196SGF5_BLAHN</name>
<proteinExistence type="predicted"/>
<feature type="region of interest" description="Disordered" evidence="1">
    <location>
        <begin position="1"/>
        <end position="27"/>
    </location>
</feature>
<gene>
    <name evidence="3" type="ORF">AV274_2081</name>
</gene>
<evidence type="ECO:0000256" key="1">
    <source>
        <dbReference type="SAM" id="MobiDB-lite"/>
    </source>
</evidence>
<dbReference type="Pfam" id="PF00583">
    <property type="entry name" value="Acetyltransf_1"/>
    <property type="match status" value="1"/>
</dbReference>
<dbReference type="InterPro" id="IPR016181">
    <property type="entry name" value="Acyl_CoA_acyltransferase"/>
</dbReference>